<evidence type="ECO:0000256" key="5">
    <source>
        <dbReference type="ARBA" id="ARBA00022764"/>
    </source>
</evidence>
<evidence type="ECO:0000259" key="9">
    <source>
        <dbReference type="Pfam" id="PF00127"/>
    </source>
</evidence>
<keyword evidence="6" id="KW-0249">Electron transport</keyword>
<dbReference type="SUPFAM" id="SSF49503">
    <property type="entry name" value="Cupredoxins"/>
    <property type="match status" value="1"/>
</dbReference>
<dbReference type="EMBL" id="JBEUWX010000002">
    <property type="protein sequence ID" value="MFA9950259.1"/>
    <property type="molecule type" value="Genomic_DNA"/>
</dbReference>
<dbReference type="InterPro" id="IPR002386">
    <property type="entry name" value="Amicyanin/Pseudoazurin"/>
</dbReference>
<keyword evidence="3" id="KW-0813">Transport</keyword>
<dbReference type="RefSeq" id="WP_418891326.1">
    <property type="nucleotide sequence ID" value="NZ_JBEUWX010000002.1"/>
</dbReference>
<dbReference type="Gene3D" id="2.60.40.420">
    <property type="entry name" value="Cupredoxins - blue copper proteins"/>
    <property type="match status" value="1"/>
</dbReference>
<comment type="subcellular location">
    <subcellularLocation>
        <location evidence="2">Periplasm</location>
    </subcellularLocation>
</comment>
<name>A0ABV4UFR9_9RHOO</name>
<gene>
    <name evidence="10" type="ORF">ABCS64_07995</name>
</gene>
<keyword evidence="5" id="KW-0574">Periplasm</keyword>
<reference evidence="11" key="1">
    <citation type="submission" date="2024-06" db="EMBL/GenBank/DDBJ databases">
        <title>Radixoralia hellwigii gen. nov., sp nov., isolated from a root canal in the human oral cavity.</title>
        <authorList>
            <person name="Bartsch S."/>
            <person name="Wittmer A."/>
            <person name="Schulz A.-K."/>
            <person name="Neumann-Schaal M."/>
            <person name="Wolf J."/>
            <person name="Gronow S."/>
            <person name="Tennert C."/>
            <person name="Haecker G."/>
            <person name="Cieplik F."/>
            <person name="Al-Ahmad A."/>
        </authorList>
    </citation>
    <scope>NUCLEOTIDE SEQUENCE [LARGE SCALE GENOMIC DNA]</scope>
    <source>
        <strain evidence="11">Wk13</strain>
    </source>
</reference>
<evidence type="ECO:0000256" key="4">
    <source>
        <dbReference type="ARBA" id="ARBA00022723"/>
    </source>
</evidence>
<keyword evidence="7" id="KW-0186">Copper</keyword>
<keyword evidence="11" id="KW-1185">Reference proteome</keyword>
<comment type="cofactor">
    <cofactor evidence="1">
        <name>Cu cation</name>
        <dbReference type="ChEBI" id="CHEBI:23378"/>
    </cofactor>
</comment>
<accession>A0ABV4UFR9</accession>
<proteinExistence type="predicted"/>
<protein>
    <submittedName>
        <fullName evidence="10">Plastocyanin/azurin family copper-binding protein</fullName>
    </submittedName>
</protein>
<feature type="domain" description="Blue (type 1) copper" evidence="9">
    <location>
        <begin position="36"/>
        <end position="117"/>
    </location>
</feature>
<evidence type="ECO:0000256" key="6">
    <source>
        <dbReference type="ARBA" id="ARBA00022982"/>
    </source>
</evidence>
<keyword evidence="4" id="KW-0479">Metal-binding</keyword>
<dbReference type="PRINTS" id="PR00156">
    <property type="entry name" value="COPPERBLUE"/>
</dbReference>
<dbReference type="PRINTS" id="PR00155">
    <property type="entry name" value="AMICYANIN"/>
</dbReference>
<feature type="chain" id="PRO_5047459047" evidence="8">
    <location>
        <begin position="26"/>
        <end position="153"/>
    </location>
</feature>
<feature type="signal peptide" evidence="8">
    <location>
        <begin position="1"/>
        <end position="25"/>
    </location>
</feature>
<dbReference type="Pfam" id="PF00127">
    <property type="entry name" value="Copper-bind"/>
    <property type="match status" value="1"/>
</dbReference>
<evidence type="ECO:0000256" key="8">
    <source>
        <dbReference type="SAM" id="SignalP"/>
    </source>
</evidence>
<evidence type="ECO:0000256" key="1">
    <source>
        <dbReference type="ARBA" id="ARBA00001935"/>
    </source>
</evidence>
<dbReference type="InterPro" id="IPR001235">
    <property type="entry name" value="Copper_blue_Plastocyanin"/>
</dbReference>
<evidence type="ECO:0000256" key="2">
    <source>
        <dbReference type="ARBA" id="ARBA00004418"/>
    </source>
</evidence>
<dbReference type="InterPro" id="IPR008972">
    <property type="entry name" value="Cupredoxin"/>
</dbReference>
<comment type="caution">
    <text evidence="10">The sequence shown here is derived from an EMBL/GenBank/DDBJ whole genome shotgun (WGS) entry which is preliminary data.</text>
</comment>
<evidence type="ECO:0000313" key="10">
    <source>
        <dbReference type="EMBL" id="MFA9950259.1"/>
    </source>
</evidence>
<dbReference type="Proteomes" id="UP001574673">
    <property type="component" value="Unassembled WGS sequence"/>
</dbReference>
<dbReference type="InterPro" id="IPR000923">
    <property type="entry name" value="BlueCu_1"/>
</dbReference>
<evidence type="ECO:0000313" key="11">
    <source>
        <dbReference type="Proteomes" id="UP001574673"/>
    </source>
</evidence>
<evidence type="ECO:0000256" key="7">
    <source>
        <dbReference type="ARBA" id="ARBA00023008"/>
    </source>
</evidence>
<organism evidence="10 11">
    <name type="scientific">Dentiradicibacter hellwigii</name>
    <dbReference type="NCBI Taxonomy" id="3149053"/>
    <lineage>
        <taxon>Bacteria</taxon>
        <taxon>Pseudomonadati</taxon>
        <taxon>Pseudomonadota</taxon>
        <taxon>Betaproteobacteria</taxon>
        <taxon>Rhodocyclales</taxon>
        <taxon>Rhodocyclaceae</taxon>
        <taxon>Dentiradicibacter</taxon>
    </lineage>
</organism>
<evidence type="ECO:0000256" key="3">
    <source>
        <dbReference type="ARBA" id="ARBA00022448"/>
    </source>
</evidence>
<sequence>MKLWKPVSLLMALVISALPSMPAWAETYEVKLLNRNETGPYPFEPEFLKIKPGDKVTFKLVTTGHAPASIEAMMPAGAKPFRTKINQGITVEFTEKGLYGIKCIPHFSMGSVMILQVGDEASLDDLKISSDVPPISQKRFKDIIARAKAAGAK</sequence>
<keyword evidence="8" id="KW-0732">Signal</keyword>